<dbReference type="AlphaFoldDB" id="A0A4Q8L2K0"/>
<protein>
    <submittedName>
        <fullName evidence="1">Toxin-antitoxin system antitoxin subunit</fullName>
    </submittedName>
</protein>
<dbReference type="Proteomes" id="UP000291525">
    <property type="component" value="Unassembled WGS sequence"/>
</dbReference>
<dbReference type="Gene3D" id="1.10.1220.10">
    <property type="entry name" value="Met repressor-like"/>
    <property type="match status" value="1"/>
</dbReference>
<dbReference type="InterPro" id="IPR013321">
    <property type="entry name" value="Arc_rbn_hlx_hlx"/>
</dbReference>
<dbReference type="GO" id="GO:0006355">
    <property type="term" value="P:regulation of DNA-templated transcription"/>
    <property type="evidence" value="ECO:0007669"/>
    <property type="project" value="InterPro"/>
</dbReference>
<evidence type="ECO:0000313" key="2">
    <source>
        <dbReference type="Proteomes" id="UP000291525"/>
    </source>
</evidence>
<dbReference type="OrthoDB" id="9804867at2"/>
<comment type="caution">
    <text evidence="1">The sequence shown here is derived from an EMBL/GenBank/DDBJ whole genome shotgun (WGS) entry which is preliminary data.</text>
</comment>
<sequence>MPTVIRDKQINFKVNSEYFELAKVVFQENGLDITSAFNEFVQEVAISKTLPFKTVEEKEREKLIARLQEEVSTSYEALKADKGLSVEEARKAVLG</sequence>
<evidence type="ECO:0000313" key="1">
    <source>
        <dbReference type="EMBL" id="TAA13357.1"/>
    </source>
</evidence>
<accession>A0A4Q8L2K0</accession>
<proteinExistence type="predicted"/>
<name>A0A4Q8L2K0_9STRE</name>
<dbReference type="RefSeq" id="WP_130554939.1">
    <property type="nucleotide sequence ID" value="NZ_CP076721.1"/>
</dbReference>
<reference evidence="1 2" key="1">
    <citation type="submission" date="2019-02" db="EMBL/GenBank/DDBJ databases">
        <title>First genome of the species Streptococcus parasuis.</title>
        <authorList>
            <person name="Stevens M.J.A."/>
            <person name="Stephan R."/>
        </authorList>
    </citation>
    <scope>NUCLEOTIDE SEQUENCE [LARGE SCALE GENOMIC DNA]</scope>
    <source>
        <strain evidence="1 2">4253</strain>
    </source>
</reference>
<organism evidence="1 2">
    <name type="scientific">Streptococcus parasuis</name>
    <dbReference type="NCBI Taxonomy" id="1501662"/>
    <lineage>
        <taxon>Bacteria</taxon>
        <taxon>Bacillati</taxon>
        <taxon>Bacillota</taxon>
        <taxon>Bacilli</taxon>
        <taxon>Lactobacillales</taxon>
        <taxon>Streptococcaceae</taxon>
        <taxon>Streptococcus</taxon>
    </lineage>
</organism>
<gene>
    <name evidence="1" type="ORF">EXW74_04920</name>
</gene>
<dbReference type="EMBL" id="SHGT01000022">
    <property type="protein sequence ID" value="TAA13357.1"/>
    <property type="molecule type" value="Genomic_DNA"/>
</dbReference>